<evidence type="ECO:0000256" key="2">
    <source>
        <dbReference type="ARBA" id="ARBA00022691"/>
    </source>
</evidence>
<proteinExistence type="predicted"/>
<dbReference type="InterPro" id="IPR051198">
    <property type="entry name" value="BchE-like"/>
</dbReference>
<dbReference type="InterPro" id="IPR006638">
    <property type="entry name" value="Elp3/MiaA/NifB-like_rSAM"/>
</dbReference>
<feature type="domain" description="Elp3/MiaA/NifB-like radical SAM core" evidence="6">
    <location>
        <begin position="9"/>
        <end position="215"/>
    </location>
</feature>
<evidence type="ECO:0000256" key="5">
    <source>
        <dbReference type="ARBA" id="ARBA00023014"/>
    </source>
</evidence>
<reference evidence="7" key="1">
    <citation type="journal article" date="2015" name="Nature">
        <title>Complex archaea that bridge the gap between prokaryotes and eukaryotes.</title>
        <authorList>
            <person name="Spang A."/>
            <person name="Saw J.H."/>
            <person name="Jorgensen S.L."/>
            <person name="Zaremba-Niedzwiedzka K."/>
            <person name="Martijn J."/>
            <person name="Lind A.E."/>
            <person name="van Eijk R."/>
            <person name="Schleper C."/>
            <person name="Guy L."/>
            <person name="Ettema T.J."/>
        </authorList>
    </citation>
    <scope>NUCLEOTIDE SEQUENCE</scope>
</reference>
<dbReference type="GO" id="GO:0003824">
    <property type="term" value="F:catalytic activity"/>
    <property type="evidence" value="ECO:0007669"/>
    <property type="project" value="InterPro"/>
</dbReference>
<keyword evidence="3" id="KW-0479">Metal-binding</keyword>
<keyword evidence="2" id="KW-0949">S-adenosyl-L-methionine</keyword>
<gene>
    <name evidence="7" type="ORF">LCGC14_2627400</name>
</gene>
<accession>A0A0F9A174</accession>
<comment type="caution">
    <text evidence="7">The sequence shown here is derived from an EMBL/GenBank/DDBJ whole genome shotgun (WGS) entry which is preliminary data.</text>
</comment>
<dbReference type="SMART" id="SM00729">
    <property type="entry name" value="Elp3"/>
    <property type="match status" value="1"/>
</dbReference>
<evidence type="ECO:0000313" key="7">
    <source>
        <dbReference type="EMBL" id="KKL01109.1"/>
    </source>
</evidence>
<sequence>MLTKDGKPCLVLLSMCLVPDKEQAAHVCKCRIRGVAVLAGEDIIRGFTASINYDTAVEADKGWAFFAGICKGAEMKEKMLIFKETFFYARTDMFDDSELLDLLKRANFRRVFIGIESLNQQSLKYVNKKQTLTNIEQMRDQLNKYKFKLIASFVIGLDHDDIEDIQRMVSFSKEINAYQLQPQILTPYVGTPIHDQLETEGRILTKDWEKYDMMHVVFQPKNMTPRTLQQEFFNALNSFYSLRSPWNDFKHLGWMDGMKKIAFNMVIKFGAKMGSIKFIARA</sequence>
<dbReference type="InterPro" id="IPR058240">
    <property type="entry name" value="rSAM_sf"/>
</dbReference>
<dbReference type="AlphaFoldDB" id="A0A0F9A174"/>
<dbReference type="InterPro" id="IPR007197">
    <property type="entry name" value="rSAM"/>
</dbReference>
<dbReference type="GO" id="GO:0051536">
    <property type="term" value="F:iron-sulfur cluster binding"/>
    <property type="evidence" value="ECO:0007669"/>
    <property type="project" value="UniProtKB-KW"/>
</dbReference>
<dbReference type="PANTHER" id="PTHR43409:SF7">
    <property type="entry name" value="BLL1977 PROTEIN"/>
    <property type="match status" value="1"/>
</dbReference>
<dbReference type="GO" id="GO:0046872">
    <property type="term" value="F:metal ion binding"/>
    <property type="evidence" value="ECO:0007669"/>
    <property type="project" value="UniProtKB-KW"/>
</dbReference>
<protein>
    <recommendedName>
        <fullName evidence="6">Elp3/MiaA/NifB-like radical SAM core domain-containing protein</fullName>
    </recommendedName>
</protein>
<dbReference type="PANTHER" id="PTHR43409">
    <property type="entry name" value="ANAEROBIC MAGNESIUM-PROTOPORPHYRIN IX MONOMETHYL ESTER CYCLASE-RELATED"/>
    <property type="match status" value="1"/>
</dbReference>
<dbReference type="SUPFAM" id="SSF102114">
    <property type="entry name" value="Radical SAM enzymes"/>
    <property type="match status" value="1"/>
</dbReference>
<dbReference type="Pfam" id="PF04055">
    <property type="entry name" value="Radical_SAM"/>
    <property type="match status" value="1"/>
</dbReference>
<name>A0A0F9A174_9ZZZZ</name>
<keyword evidence="4" id="KW-0408">Iron</keyword>
<evidence type="ECO:0000259" key="6">
    <source>
        <dbReference type="SMART" id="SM00729"/>
    </source>
</evidence>
<evidence type="ECO:0000256" key="4">
    <source>
        <dbReference type="ARBA" id="ARBA00023004"/>
    </source>
</evidence>
<organism evidence="7">
    <name type="scientific">marine sediment metagenome</name>
    <dbReference type="NCBI Taxonomy" id="412755"/>
    <lineage>
        <taxon>unclassified sequences</taxon>
        <taxon>metagenomes</taxon>
        <taxon>ecological metagenomes</taxon>
    </lineage>
</organism>
<keyword evidence="5" id="KW-0411">Iron-sulfur</keyword>
<dbReference type="Gene3D" id="3.30.750.200">
    <property type="match status" value="1"/>
</dbReference>
<evidence type="ECO:0000256" key="3">
    <source>
        <dbReference type="ARBA" id="ARBA00022723"/>
    </source>
</evidence>
<comment type="cofactor">
    <cofactor evidence="1">
        <name>[4Fe-4S] cluster</name>
        <dbReference type="ChEBI" id="CHEBI:49883"/>
    </cofactor>
</comment>
<dbReference type="EMBL" id="LAZR01044978">
    <property type="protein sequence ID" value="KKL01109.1"/>
    <property type="molecule type" value="Genomic_DNA"/>
</dbReference>
<evidence type="ECO:0000256" key="1">
    <source>
        <dbReference type="ARBA" id="ARBA00001966"/>
    </source>
</evidence>